<accession>A0A3L6RGA6</accession>
<name>A0A3L6RGA6_PANMI</name>
<sequence length="355" mass="39272">MLRPTTLSTCSPESEQGRHVFEITGYSKHKGMGHGPGSFIRSATFPVGGHSWSIRYYPDGYARANTSEDDYISVYLELMSIGSSVRASCDLRLVDQTTGLSSTVHKTELRMFNPSDSSKFAPKANKLFKKRSELEASAYLGDDRLTIECVVTVMKKPKVLESKPRPKIQVPPSDITQHLGNLLEQGERADVTFSVGEHSFAAHRIVLAARSPVFEAELHGPMREAGTQTVTVQGIQPAVFKALLHFIYTDSLPAMDGLEGDDRVEMIRNLLVAADRYGVGRLKIVCQSILCEDLDARNVATTLALADLHHCEMLKDACFEFIFSSRMDDVVHQRNPFVNMIQYFKRVLGASGAAA</sequence>
<dbReference type="GO" id="GO:0016567">
    <property type="term" value="P:protein ubiquitination"/>
    <property type="evidence" value="ECO:0007669"/>
    <property type="project" value="InterPro"/>
</dbReference>
<feature type="domain" description="MATH" evidence="4">
    <location>
        <begin position="16"/>
        <end position="151"/>
    </location>
</feature>
<feature type="domain" description="BTB" evidence="3">
    <location>
        <begin position="189"/>
        <end position="256"/>
    </location>
</feature>
<dbReference type="PROSITE" id="PS50144">
    <property type="entry name" value="MATH"/>
    <property type="match status" value="1"/>
</dbReference>
<dbReference type="AlphaFoldDB" id="A0A3L6RGA6"/>
<dbReference type="PANTHER" id="PTHR26379">
    <property type="entry name" value="BTB/POZ AND MATH DOMAIN-CONTAINING PROTEIN 1"/>
    <property type="match status" value="1"/>
</dbReference>
<protein>
    <submittedName>
        <fullName evidence="5">BTB/POZ and MATH domain-containing protein 1-like</fullName>
    </submittedName>
</protein>
<comment type="pathway">
    <text evidence="1">Protein modification; protein ubiquitination.</text>
</comment>
<comment type="caution">
    <text evidence="5">The sequence shown here is derived from an EMBL/GenBank/DDBJ whole genome shotgun (WGS) entry which is preliminary data.</text>
</comment>
<dbReference type="STRING" id="4540.A0A3L6RGA6"/>
<dbReference type="EMBL" id="PQIB02000008">
    <property type="protein sequence ID" value="RLN03041.1"/>
    <property type="molecule type" value="Genomic_DNA"/>
</dbReference>
<dbReference type="SUPFAM" id="SSF49599">
    <property type="entry name" value="TRAF domain-like"/>
    <property type="match status" value="1"/>
</dbReference>
<dbReference type="SUPFAM" id="SSF54695">
    <property type="entry name" value="POZ domain"/>
    <property type="match status" value="1"/>
</dbReference>
<organism evidence="5 6">
    <name type="scientific">Panicum miliaceum</name>
    <name type="common">Proso millet</name>
    <name type="synonym">Broomcorn millet</name>
    <dbReference type="NCBI Taxonomy" id="4540"/>
    <lineage>
        <taxon>Eukaryota</taxon>
        <taxon>Viridiplantae</taxon>
        <taxon>Streptophyta</taxon>
        <taxon>Embryophyta</taxon>
        <taxon>Tracheophyta</taxon>
        <taxon>Spermatophyta</taxon>
        <taxon>Magnoliopsida</taxon>
        <taxon>Liliopsida</taxon>
        <taxon>Poales</taxon>
        <taxon>Poaceae</taxon>
        <taxon>PACMAD clade</taxon>
        <taxon>Panicoideae</taxon>
        <taxon>Panicodae</taxon>
        <taxon>Paniceae</taxon>
        <taxon>Panicinae</taxon>
        <taxon>Panicum</taxon>
        <taxon>Panicum sect. Panicum</taxon>
    </lineage>
</organism>
<dbReference type="InterPro" id="IPR008974">
    <property type="entry name" value="TRAF-like"/>
</dbReference>
<dbReference type="InterPro" id="IPR045005">
    <property type="entry name" value="BPM1-6"/>
</dbReference>
<dbReference type="Proteomes" id="UP000275267">
    <property type="component" value="Unassembled WGS sequence"/>
</dbReference>
<dbReference type="CDD" id="cd00121">
    <property type="entry name" value="MATH"/>
    <property type="match status" value="1"/>
</dbReference>
<evidence type="ECO:0000313" key="6">
    <source>
        <dbReference type="Proteomes" id="UP000275267"/>
    </source>
</evidence>
<keyword evidence="6" id="KW-1185">Reference proteome</keyword>
<dbReference type="InterPro" id="IPR056423">
    <property type="entry name" value="BACK_BPM_SPOP"/>
</dbReference>
<evidence type="ECO:0000259" key="4">
    <source>
        <dbReference type="PROSITE" id="PS50144"/>
    </source>
</evidence>
<evidence type="ECO:0000259" key="3">
    <source>
        <dbReference type="PROSITE" id="PS50097"/>
    </source>
</evidence>
<dbReference type="OrthoDB" id="6496053at2759"/>
<dbReference type="PROSITE" id="PS50097">
    <property type="entry name" value="BTB"/>
    <property type="match status" value="1"/>
</dbReference>
<dbReference type="InterPro" id="IPR000210">
    <property type="entry name" value="BTB/POZ_dom"/>
</dbReference>
<comment type="similarity">
    <text evidence="2">Belongs to the Tdpoz family.</text>
</comment>
<reference evidence="6" key="1">
    <citation type="journal article" date="2019" name="Nat. Commun.">
        <title>The genome of broomcorn millet.</title>
        <authorList>
            <person name="Zou C."/>
            <person name="Miki D."/>
            <person name="Li D."/>
            <person name="Tang Q."/>
            <person name="Xiao L."/>
            <person name="Rajput S."/>
            <person name="Deng P."/>
            <person name="Jia W."/>
            <person name="Huang R."/>
            <person name="Zhang M."/>
            <person name="Sun Y."/>
            <person name="Hu J."/>
            <person name="Fu X."/>
            <person name="Schnable P.S."/>
            <person name="Li F."/>
            <person name="Zhang H."/>
            <person name="Feng B."/>
            <person name="Zhu X."/>
            <person name="Liu R."/>
            <person name="Schnable J.C."/>
            <person name="Zhu J.-K."/>
            <person name="Zhang H."/>
        </authorList>
    </citation>
    <scope>NUCLEOTIDE SEQUENCE [LARGE SCALE GENOMIC DNA]</scope>
</reference>
<dbReference type="Pfam" id="PF00651">
    <property type="entry name" value="BTB"/>
    <property type="match status" value="1"/>
</dbReference>
<proteinExistence type="inferred from homology"/>
<dbReference type="Gene3D" id="3.30.710.10">
    <property type="entry name" value="Potassium Channel Kv1.1, Chain A"/>
    <property type="match status" value="1"/>
</dbReference>
<dbReference type="Pfam" id="PF24570">
    <property type="entry name" value="BACK_BPM_SPOP"/>
    <property type="match status" value="1"/>
</dbReference>
<dbReference type="SMART" id="SM00225">
    <property type="entry name" value="BTB"/>
    <property type="match status" value="1"/>
</dbReference>
<dbReference type="CDD" id="cd18280">
    <property type="entry name" value="BTB_POZ_BPM_plant"/>
    <property type="match status" value="1"/>
</dbReference>
<evidence type="ECO:0000256" key="2">
    <source>
        <dbReference type="ARBA" id="ARBA00010846"/>
    </source>
</evidence>
<dbReference type="Gene3D" id="2.60.210.10">
    <property type="entry name" value="Apoptosis, Tumor Necrosis Factor Receptor Associated Protein 2, Chain A"/>
    <property type="match status" value="1"/>
</dbReference>
<dbReference type="Gene3D" id="6.10.250.3030">
    <property type="match status" value="1"/>
</dbReference>
<gene>
    <name evidence="5" type="ORF">C2845_PM13G06450</name>
</gene>
<evidence type="ECO:0000313" key="5">
    <source>
        <dbReference type="EMBL" id="RLN03041.1"/>
    </source>
</evidence>
<dbReference type="PANTHER" id="PTHR26379:SF438">
    <property type="entry name" value="OS08G0128700 PROTEIN"/>
    <property type="match status" value="1"/>
</dbReference>
<dbReference type="Pfam" id="PF22486">
    <property type="entry name" value="MATH_2"/>
    <property type="match status" value="1"/>
</dbReference>
<evidence type="ECO:0000256" key="1">
    <source>
        <dbReference type="ARBA" id="ARBA00004906"/>
    </source>
</evidence>
<dbReference type="InterPro" id="IPR002083">
    <property type="entry name" value="MATH/TRAF_dom"/>
</dbReference>
<dbReference type="InterPro" id="IPR011333">
    <property type="entry name" value="SKP1/BTB/POZ_sf"/>
</dbReference>